<dbReference type="NCBIfam" id="TIGR03802">
    <property type="entry name" value="Asp_Ala_antiprt"/>
    <property type="match status" value="1"/>
</dbReference>
<feature type="transmembrane region" description="Helical" evidence="8">
    <location>
        <begin position="476"/>
        <end position="497"/>
    </location>
</feature>
<dbReference type="InterPro" id="IPR006037">
    <property type="entry name" value="RCK_C"/>
</dbReference>
<evidence type="ECO:0000256" key="2">
    <source>
        <dbReference type="ARBA" id="ARBA00009854"/>
    </source>
</evidence>
<feature type="transmembrane region" description="Helical" evidence="8">
    <location>
        <begin position="92"/>
        <end position="110"/>
    </location>
</feature>
<feature type="transmembrane region" description="Helical" evidence="8">
    <location>
        <begin position="117"/>
        <end position="138"/>
    </location>
</feature>
<accession>A0ABT6DNP5</accession>
<evidence type="ECO:0000256" key="4">
    <source>
        <dbReference type="ARBA" id="ARBA00022475"/>
    </source>
</evidence>
<evidence type="ECO:0000256" key="8">
    <source>
        <dbReference type="SAM" id="Phobius"/>
    </source>
</evidence>
<dbReference type="InterPro" id="IPR050144">
    <property type="entry name" value="AAE_transporter"/>
</dbReference>
<keyword evidence="3" id="KW-0813">Transport</keyword>
<evidence type="ECO:0000313" key="10">
    <source>
        <dbReference type="EMBL" id="MDG0818271.1"/>
    </source>
</evidence>
<keyword evidence="11" id="KW-1185">Reference proteome</keyword>
<comment type="caution">
    <text evidence="10">The sequence shown here is derived from an EMBL/GenBank/DDBJ whole genome shotgun (WGS) entry which is preliminary data.</text>
</comment>
<dbReference type="Pfam" id="PF02080">
    <property type="entry name" value="TrkA_C"/>
    <property type="match status" value="1"/>
</dbReference>
<dbReference type="SUPFAM" id="SSF116726">
    <property type="entry name" value="TrkA C-terminal domain-like"/>
    <property type="match status" value="2"/>
</dbReference>
<protein>
    <submittedName>
        <fullName evidence="10">Aspartate-alanine antiporter</fullName>
    </submittedName>
</protein>
<evidence type="ECO:0000256" key="6">
    <source>
        <dbReference type="ARBA" id="ARBA00022989"/>
    </source>
</evidence>
<feature type="transmembrane region" description="Helical" evidence="8">
    <location>
        <begin position="443"/>
        <end position="464"/>
    </location>
</feature>
<comment type="similarity">
    <text evidence="2">Belongs to the AAE transporter (TC 2.A.81) family.</text>
</comment>
<feature type="transmembrane region" description="Helical" evidence="8">
    <location>
        <begin position="388"/>
        <end position="406"/>
    </location>
</feature>
<feature type="transmembrane region" description="Helical" evidence="8">
    <location>
        <begin position="43"/>
        <end position="72"/>
    </location>
</feature>
<feature type="transmembrane region" description="Helical" evidence="8">
    <location>
        <begin position="158"/>
        <end position="178"/>
    </location>
</feature>
<keyword evidence="5 8" id="KW-0812">Transmembrane</keyword>
<evidence type="ECO:0000256" key="3">
    <source>
        <dbReference type="ARBA" id="ARBA00022448"/>
    </source>
</evidence>
<evidence type="ECO:0000256" key="1">
    <source>
        <dbReference type="ARBA" id="ARBA00004651"/>
    </source>
</evidence>
<dbReference type="PROSITE" id="PS51202">
    <property type="entry name" value="RCK_C"/>
    <property type="match status" value="1"/>
</dbReference>
<proteinExistence type="inferred from homology"/>
<sequence>MNWLFTQLKAHPELAFFLTIGVGYLIGKIKIGYFQLGSVTGTLLTGVLVGQLGIAIGADTKAIFFLMFLFAVGYKVGPQFIQGLKKDGLPQVFFAIFVCVGGLAVAYIAAKVMGYDLGYATGLLAGALTQSAVIGVGQDTINSLPDLSAELKTQYNNSIPIAYAVTYIMGTVVFAWFFSSFGPKILGIDLAKECKDYEAKLGAKMDDPGVMPAMQMNALRTYKITNGKFANRKVAELESSFAPTAAFVTRMRHEGKVIDPNGNVVIVPGDIVVVGSKSKDLVEHEKEIGEEVYDPELMDFKIEFLDVVMTNKEFLGKTLGDIVQEKGHDFRRNVMVRKITRIGHELPIQANLTIQAGDVLTLVGKLEDVERVAKTVGTPDRRTDMSDMVFVGLGILLGGLVGLLSFKVSNIPLSLSTSGGALISGLLLSYWRATRPTFGAIPAAGLWIMDSMGLCAFVAIVGLISGPGFIAGIKAVGISLLFVGIAVTFFTCAIAVLGGRYLFKFHPAILFGACAGSMTTTAALGAIQENAKSKVPVLGYTITYAVANTIKTIWGAVIVFLLV</sequence>
<reference evidence="10" key="1">
    <citation type="submission" date="2022-08" db="EMBL/GenBank/DDBJ databases">
        <title>Novel Bdellovibrio Species Isolated from Svalbard: Designation Bdellovibrio svalbardensis.</title>
        <authorList>
            <person name="Mitchell R.J."/>
            <person name="Choi S.Y."/>
        </authorList>
    </citation>
    <scope>NUCLEOTIDE SEQUENCE</scope>
    <source>
        <strain evidence="10">PAP01</strain>
    </source>
</reference>
<keyword evidence="4" id="KW-1003">Cell membrane</keyword>
<dbReference type="InterPro" id="IPR022457">
    <property type="entry name" value="Asp_Ala_antiprt"/>
</dbReference>
<dbReference type="InterPro" id="IPR006512">
    <property type="entry name" value="YidE_YbjL"/>
</dbReference>
<evidence type="ECO:0000259" key="9">
    <source>
        <dbReference type="PROSITE" id="PS51202"/>
    </source>
</evidence>
<feature type="domain" description="RCK C-terminal" evidence="9">
    <location>
        <begin position="290"/>
        <end position="378"/>
    </location>
</feature>
<dbReference type="EMBL" id="JANRMI010000007">
    <property type="protein sequence ID" value="MDG0818271.1"/>
    <property type="molecule type" value="Genomic_DNA"/>
</dbReference>
<organism evidence="10 11">
    <name type="scientific">Bdellovibrio svalbardensis</name>
    <dbReference type="NCBI Taxonomy" id="2972972"/>
    <lineage>
        <taxon>Bacteria</taxon>
        <taxon>Pseudomonadati</taxon>
        <taxon>Bdellovibrionota</taxon>
        <taxon>Bdellovibrionia</taxon>
        <taxon>Bdellovibrionales</taxon>
        <taxon>Pseudobdellovibrionaceae</taxon>
        <taxon>Bdellovibrio</taxon>
    </lineage>
</organism>
<evidence type="ECO:0000313" key="11">
    <source>
        <dbReference type="Proteomes" id="UP001152321"/>
    </source>
</evidence>
<evidence type="ECO:0000256" key="5">
    <source>
        <dbReference type="ARBA" id="ARBA00022692"/>
    </source>
</evidence>
<keyword evidence="6 8" id="KW-1133">Transmembrane helix</keyword>
<dbReference type="InterPro" id="IPR036721">
    <property type="entry name" value="RCK_C_sf"/>
</dbReference>
<dbReference type="PANTHER" id="PTHR30445:SF9">
    <property type="match status" value="1"/>
</dbReference>
<dbReference type="NCBIfam" id="TIGR01625">
    <property type="entry name" value="YidE_YbjL_dupl"/>
    <property type="match status" value="1"/>
</dbReference>
<feature type="transmembrane region" description="Helical" evidence="8">
    <location>
        <begin position="412"/>
        <end position="431"/>
    </location>
</feature>
<feature type="transmembrane region" description="Helical" evidence="8">
    <location>
        <begin position="509"/>
        <end position="527"/>
    </location>
</feature>
<gene>
    <name evidence="10" type="primary">aspT</name>
    <name evidence="10" type="ORF">NWE73_17955</name>
</gene>
<dbReference type="RefSeq" id="WP_277579746.1">
    <property type="nucleotide sequence ID" value="NZ_JANRMI010000007.1"/>
</dbReference>
<name>A0ABT6DNP5_9BACT</name>
<dbReference type="Proteomes" id="UP001152321">
    <property type="component" value="Unassembled WGS sequence"/>
</dbReference>
<evidence type="ECO:0000256" key="7">
    <source>
        <dbReference type="ARBA" id="ARBA00023136"/>
    </source>
</evidence>
<feature type="transmembrane region" description="Helical" evidence="8">
    <location>
        <begin position="539"/>
        <end position="562"/>
    </location>
</feature>
<dbReference type="Pfam" id="PF06826">
    <property type="entry name" value="Asp-Al_Ex"/>
    <property type="match status" value="2"/>
</dbReference>
<keyword evidence="7 8" id="KW-0472">Membrane</keyword>
<comment type="subcellular location">
    <subcellularLocation>
        <location evidence="1">Cell membrane</location>
        <topology evidence="1">Multi-pass membrane protein</topology>
    </subcellularLocation>
</comment>
<dbReference type="Gene3D" id="3.30.70.1450">
    <property type="entry name" value="Regulator of K+ conductance, C-terminal domain"/>
    <property type="match status" value="2"/>
</dbReference>
<dbReference type="PANTHER" id="PTHR30445">
    <property type="entry name" value="K(+)_H(+) ANTIPORTER SUBUNIT KHTT"/>
    <property type="match status" value="1"/>
</dbReference>
<feature type="transmembrane region" description="Helical" evidence="8">
    <location>
        <begin position="14"/>
        <end position="31"/>
    </location>
</feature>